<dbReference type="GO" id="GO:0051301">
    <property type="term" value="P:cell division"/>
    <property type="evidence" value="ECO:0007669"/>
    <property type="project" value="UniProtKB-KW"/>
</dbReference>
<dbReference type="GO" id="GO:0008360">
    <property type="term" value="P:regulation of cell shape"/>
    <property type="evidence" value="ECO:0007669"/>
    <property type="project" value="UniProtKB-KW"/>
</dbReference>
<proteinExistence type="inferred from homology"/>
<dbReference type="GO" id="GO:0071555">
    <property type="term" value="P:cell wall organization"/>
    <property type="evidence" value="ECO:0007669"/>
    <property type="project" value="UniProtKB-KW"/>
</dbReference>
<dbReference type="InterPro" id="IPR000713">
    <property type="entry name" value="Mur_ligase_N"/>
</dbReference>
<dbReference type="GO" id="GO:0000287">
    <property type="term" value="F:magnesium ion binding"/>
    <property type="evidence" value="ECO:0007669"/>
    <property type="project" value="UniProtKB-UniRule"/>
</dbReference>
<keyword evidence="9 11" id="KW-0131">Cell cycle</keyword>
<dbReference type="GO" id="GO:0005737">
    <property type="term" value="C:cytoplasm"/>
    <property type="evidence" value="ECO:0007669"/>
    <property type="project" value="UniProtKB-SubCell"/>
</dbReference>
<dbReference type="Pfam" id="PF02875">
    <property type="entry name" value="Mur_ligase_C"/>
    <property type="match status" value="1"/>
</dbReference>
<evidence type="ECO:0000256" key="2">
    <source>
        <dbReference type="ARBA" id="ARBA00022490"/>
    </source>
</evidence>
<dbReference type="InterPro" id="IPR035911">
    <property type="entry name" value="MurE/MurF_N"/>
</dbReference>
<dbReference type="InterPro" id="IPR004101">
    <property type="entry name" value="Mur_ligase_C"/>
</dbReference>
<dbReference type="GO" id="GO:0008765">
    <property type="term" value="F:UDP-N-acetylmuramoylalanyl-D-glutamate-2,6-diaminopimelate ligase activity"/>
    <property type="evidence" value="ECO:0007669"/>
    <property type="project" value="UniProtKB-UniRule"/>
</dbReference>
<dbReference type="GO" id="GO:0009252">
    <property type="term" value="P:peptidoglycan biosynthetic process"/>
    <property type="evidence" value="ECO:0007669"/>
    <property type="project" value="UniProtKB-UniRule"/>
</dbReference>
<dbReference type="NCBIfam" id="TIGR01085">
    <property type="entry name" value="murE"/>
    <property type="match status" value="1"/>
</dbReference>
<keyword evidence="4 11" id="KW-0132">Cell division</keyword>
<sequence length="474" mass="53167">MVSWPEIINLAKNGKRVVADSRKVKKGDIFVAIPGVRIDGSVFVLEALEKGASYIVSKNKKVLKRVGSKGIYHPNPSLALGELAKAYYFPRGQKLKLIGITGTNGKTTVCFFLEHLLKKAGFKVGIIGTVLVRWPGQEQKSFMTTPDCLTLYQLLAEMEKTGVEIVCMEVSSHALSQARIAGLEFEIGVFTNLTQDHLDYHKDMQDYFKAKSKLFQQYAKKAVLYGDCKWGKEILTQFSGEKLSYGFHHSNDFKVLNYKLFPEKIKATFQLRDKNIALELPFIGKYNLLNVLAAMGVGEFLGILKENIYAFESCPPPPGRMELVNNEQGLGVIIDYAHTPDALENVCKSLKELPINKLVVVFGCGGDRDKIKRPLMAKAVSRWADFAIVTTDNPRFEAPEEIIKDIIKGFSSEFKYLVEMDRKIAISKGLNMLGKQDILLIAGKGHEDYQEICGVKYPFSDKEVVFKILEENNN</sequence>
<comment type="catalytic activity">
    <reaction evidence="11">
        <text>UDP-N-acetyl-alpha-D-muramoyl-L-alanyl-D-glutamate + meso-2,6-diaminopimelate + ATP = UDP-N-acetyl-alpha-D-muramoyl-L-alanyl-gamma-D-glutamyl-meso-2,6-diaminopimelate + ADP + phosphate + H(+)</text>
        <dbReference type="Rhea" id="RHEA:23676"/>
        <dbReference type="ChEBI" id="CHEBI:15378"/>
        <dbReference type="ChEBI" id="CHEBI:30616"/>
        <dbReference type="ChEBI" id="CHEBI:43474"/>
        <dbReference type="ChEBI" id="CHEBI:57791"/>
        <dbReference type="ChEBI" id="CHEBI:83900"/>
        <dbReference type="ChEBI" id="CHEBI:83905"/>
        <dbReference type="ChEBI" id="CHEBI:456216"/>
        <dbReference type="EC" id="6.3.2.13"/>
    </reaction>
</comment>
<dbReference type="Pfam" id="PF08245">
    <property type="entry name" value="Mur_ligase_M"/>
    <property type="match status" value="1"/>
</dbReference>
<evidence type="ECO:0000313" key="16">
    <source>
        <dbReference type="EMBL" id="SDN61438.1"/>
    </source>
</evidence>
<dbReference type="SUPFAM" id="SSF53244">
    <property type="entry name" value="MurD-like peptide ligases, peptide-binding domain"/>
    <property type="match status" value="1"/>
</dbReference>
<dbReference type="PROSITE" id="PS01011">
    <property type="entry name" value="FOLYLPOLYGLU_SYNT_1"/>
    <property type="match status" value="1"/>
</dbReference>
<feature type="binding site" evidence="11">
    <location>
        <position position="443"/>
    </location>
    <ligand>
        <name>meso-2,6-diaminopimelate</name>
        <dbReference type="ChEBI" id="CHEBI:57791"/>
    </ligand>
</feature>
<keyword evidence="6 11" id="KW-0067">ATP-binding</keyword>
<dbReference type="STRING" id="206665.SAMN04488516_103192"/>
<feature type="binding site" evidence="11">
    <location>
        <begin position="392"/>
        <end position="395"/>
    </location>
    <ligand>
        <name>meso-2,6-diaminopimelate</name>
        <dbReference type="ChEBI" id="CHEBI:57791"/>
    </ligand>
</feature>
<evidence type="ECO:0000259" key="14">
    <source>
        <dbReference type="Pfam" id="PF02875"/>
    </source>
</evidence>
<evidence type="ECO:0000256" key="12">
    <source>
        <dbReference type="RuleBase" id="RU004135"/>
    </source>
</evidence>
<dbReference type="SUPFAM" id="SSF53623">
    <property type="entry name" value="MurD-like peptide ligases, catalytic domain"/>
    <property type="match status" value="1"/>
</dbReference>
<dbReference type="InterPro" id="IPR036565">
    <property type="entry name" value="Mur-like_cat_sf"/>
</dbReference>
<evidence type="ECO:0000259" key="15">
    <source>
        <dbReference type="Pfam" id="PF08245"/>
    </source>
</evidence>
<dbReference type="PANTHER" id="PTHR23135">
    <property type="entry name" value="MUR LIGASE FAMILY MEMBER"/>
    <property type="match status" value="1"/>
</dbReference>
<feature type="binding site" evidence="11">
    <location>
        <position position="368"/>
    </location>
    <ligand>
        <name>meso-2,6-diaminopimelate</name>
        <dbReference type="ChEBI" id="CHEBI:57791"/>
    </ligand>
</feature>
<dbReference type="RefSeq" id="WP_092064505.1">
    <property type="nucleotide sequence ID" value="NZ_FNIN01000003.1"/>
</dbReference>
<feature type="binding site" evidence="11">
    <location>
        <position position="447"/>
    </location>
    <ligand>
        <name>meso-2,6-diaminopimelate</name>
        <dbReference type="ChEBI" id="CHEBI:57791"/>
    </ligand>
</feature>
<dbReference type="Gene3D" id="3.40.1190.10">
    <property type="entry name" value="Mur-like, catalytic domain"/>
    <property type="match status" value="1"/>
</dbReference>
<evidence type="ECO:0000256" key="7">
    <source>
        <dbReference type="ARBA" id="ARBA00022960"/>
    </source>
</evidence>
<dbReference type="InterPro" id="IPR018109">
    <property type="entry name" value="Folylpolyglutamate_synth_CS"/>
</dbReference>
<dbReference type="HAMAP" id="MF_00208">
    <property type="entry name" value="MurE"/>
    <property type="match status" value="1"/>
</dbReference>
<reference evidence="16 17" key="1">
    <citation type="submission" date="2016-10" db="EMBL/GenBank/DDBJ databases">
        <authorList>
            <person name="de Groot N.N."/>
        </authorList>
    </citation>
    <scope>NUCLEOTIDE SEQUENCE [LARGE SCALE GENOMIC DNA]</scope>
    <source>
        <strain evidence="16 17">DSM 15269</strain>
    </source>
</reference>
<dbReference type="AlphaFoldDB" id="A0A1H0CU53"/>
<dbReference type="SUPFAM" id="SSF63418">
    <property type="entry name" value="MurE/MurF N-terminal domain"/>
    <property type="match status" value="1"/>
</dbReference>
<dbReference type="InterPro" id="IPR005761">
    <property type="entry name" value="UDP-N-AcMur-Glu-dNH2Pim_ligase"/>
</dbReference>
<accession>A0A1H0CU53</accession>
<evidence type="ECO:0000256" key="4">
    <source>
        <dbReference type="ARBA" id="ARBA00022618"/>
    </source>
</evidence>
<evidence type="ECO:0000256" key="5">
    <source>
        <dbReference type="ARBA" id="ARBA00022741"/>
    </source>
</evidence>
<keyword evidence="3 11" id="KW-0436">Ligase</keyword>
<dbReference type="Gene3D" id="3.40.1390.10">
    <property type="entry name" value="MurE/MurF, N-terminal domain"/>
    <property type="match status" value="1"/>
</dbReference>
<dbReference type="OrthoDB" id="9800958at2"/>
<dbReference type="PANTHER" id="PTHR23135:SF4">
    <property type="entry name" value="UDP-N-ACETYLMURAMOYL-L-ALANYL-D-GLUTAMATE--2,6-DIAMINOPIMELATE LIGASE MURE HOMOLOG, CHLOROPLASTIC"/>
    <property type="match status" value="1"/>
</dbReference>
<dbReference type="GO" id="GO:0005524">
    <property type="term" value="F:ATP binding"/>
    <property type="evidence" value="ECO:0007669"/>
    <property type="project" value="UniProtKB-UniRule"/>
</dbReference>
<keyword evidence="11" id="KW-0460">Magnesium</keyword>
<evidence type="ECO:0000256" key="8">
    <source>
        <dbReference type="ARBA" id="ARBA00022984"/>
    </source>
</evidence>
<evidence type="ECO:0000256" key="9">
    <source>
        <dbReference type="ARBA" id="ARBA00023306"/>
    </source>
</evidence>
<keyword evidence="5 11" id="KW-0547">Nucleotide-binding</keyword>
<comment type="subcellular location">
    <subcellularLocation>
        <location evidence="11 12">Cytoplasm</location>
    </subcellularLocation>
</comment>
<feature type="binding site" evidence="11">
    <location>
        <position position="179"/>
    </location>
    <ligand>
        <name>UDP-N-acetyl-alpha-D-muramoyl-L-alanyl-D-glutamate</name>
        <dbReference type="ChEBI" id="CHEBI:83900"/>
    </ligand>
</feature>
<feature type="binding site" evidence="11">
    <location>
        <begin position="144"/>
        <end position="145"/>
    </location>
    <ligand>
        <name>UDP-N-acetyl-alpha-D-muramoyl-L-alanyl-D-glutamate</name>
        <dbReference type="ChEBI" id="CHEBI:83900"/>
    </ligand>
</feature>
<feature type="short sequence motif" description="Meso-diaminopimelate recognition motif" evidence="11">
    <location>
        <begin position="392"/>
        <end position="395"/>
    </location>
</feature>
<feature type="binding site" evidence="11">
    <location>
        <position position="171"/>
    </location>
    <ligand>
        <name>UDP-N-acetyl-alpha-D-muramoyl-L-alanyl-D-glutamate</name>
        <dbReference type="ChEBI" id="CHEBI:83900"/>
    </ligand>
</feature>
<comment type="pathway">
    <text evidence="11 12">Cell wall biogenesis; peptidoglycan biosynthesis.</text>
</comment>
<evidence type="ECO:0000259" key="13">
    <source>
        <dbReference type="Pfam" id="PF01225"/>
    </source>
</evidence>
<feature type="binding site" evidence="11">
    <location>
        <position position="21"/>
    </location>
    <ligand>
        <name>UDP-N-acetyl-alpha-D-muramoyl-L-alanyl-D-glutamate</name>
        <dbReference type="ChEBI" id="CHEBI:83900"/>
    </ligand>
</feature>
<dbReference type="InterPro" id="IPR036615">
    <property type="entry name" value="Mur_ligase_C_dom_sf"/>
</dbReference>
<dbReference type="InterPro" id="IPR013221">
    <property type="entry name" value="Mur_ligase_cen"/>
</dbReference>
<evidence type="ECO:0000256" key="11">
    <source>
        <dbReference type="HAMAP-Rule" id="MF_00208"/>
    </source>
</evidence>
<gene>
    <name evidence="11" type="primary">murE</name>
    <name evidence="16" type="ORF">SAMN04488516_103192</name>
</gene>
<dbReference type="Proteomes" id="UP000199602">
    <property type="component" value="Unassembled WGS sequence"/>
</dbReference>
<evidence type="ECO:0000313" key="17">
    <source>
        <dbReference type="Proteomes" id="UP000199602"/>
    </source>
</evidence>
<keyword evidence="8 11" id="KW-0573">Peptidoglycan synthesis</keyword>
<comment type="function">
    <text evidence="11">Catalyzes the addition of meso-diaminopimelic acid to the nucleotide precursor UDP-N-acetylmuramoyl-L-alanyl-D-glutamate (UMAG) in the biosynthesis of bacterial cell-wall peptidoglycan.</text>
</comment>
<organism evidence="16 17">
    <name type="scientific">Desulfonauticus submarinus</name>
    <dbReference type="NCBI Taxonomy" id="206665"/>
    <lineage>
        <taxon>Bacteria</taxon>
        <taxon>Pseudomonadati</taxon>
        <taxon>Thermodesulfobacteriota</taxon>
        <taxon>Desulfovibrionia</taxon>
        <taxon>Desulfovibrionales</taxon>
        <taxon>Desulfonauticaceae</taxon>
        <taxon>Desulfonauticus</taxon>
    </lineage>
</organism>
<dbReference type="NCBIfam" id="NF001124">
    <property type="entry name" value="PRK00139.1-2"/>
    <property type="match status" value="1"/>
</dbReference>
<dbReference type="GO" id="GO:0004326">
    <property type="term" value="F:tetrahydrofolylpolyglutamate synthase activity"/>
    <property type="evidence" value="ECO:0007669"/>
    <property type="project" value="InterPro"/>
</dbReference>
<dbReference type="EMBL" id="FNIN01000003">
    <property type="protein sequence ID" value="SDN61438.1"/>
    <property type="molecule type" value="Genomic_DNA"/>
</dbReference>
<evidence type="ECO:0000256" key="1">
    <source>
        <dbReference type="ARBA" id="ARBA00005898"/>
    </source>
</evidence>
<name>A0A1H0CU53_9BACT</name>
<comment type="PTM">
    <text evidence="11">Carboxylation is probably crucial for Mg(2+) binding and, consequently, for the gamma-phosphate positioning of ATP.</text>
</comment>
<dbReference type="Pfam" id="PF01225">
    <property type="entry name" value="Mur_ligase"/>
    <property type="match status" value="1"/>
</dbReference>
<feature type="domain" description="Mur ligase central" evidence="15">
    <location>
        <begin position="100"/>
        <end position="297"/>
    </location>
</feature>
<dbReference type="NCBIfam" id="NF001126">
    <property type="entry name" value="PRK00139.1-4"/>
    <property type="match status" value="1"/>
</dbReference>
<keyword evidence="10 11" id="KW-0961">Cell wall biogenesis/degradation</keyword>
<keyword evidence="17" id="KW-1185">Reference proteome</keyword>
<evidence type="ECO:0000256" key="6">
    <source>
        <dbReference type="ARBA" id="ARBA00022840"/>
    </source>
</evidence>
<comment type="caution">
    <text evidence="11">Lacks conserved residue(s) required for the propagation of feature annotation.</text>
</comment>
<comment type="cofactor">
    <cofactor evidence="11">
        <name>Mg(2+)</name>
        <dbReference type="ChEBI" id="CHEBI:18420"/>
    </cofactor>
</comment>
<feature type="modified residue" description="N6-carboxylysine" evidence="11">
    <location>
        <position position="211"/>
    </location>
</feature>
<comment type="similarity">
    <text evidence="1 11">Belongs to the MurCDEF family. MurE subfamily.</text>
</comment>
<feature type="domain" description="Mur ligase N-terminal catalytic" evidence="13">
    <location>
        <begin position="17"/>
        <end position="88"/>
    </location>
</feature>
<feature type="domain" description="Mur ligase C-terminal" evidence="14">
    <location>
        <begin position="319"/>
        <end position="445"/>
    </location>
</feature>
<protein>
    <recommendedName>
        <fullName evidence="11">UDP-N-acetylmuramoyl-L-alanyl-D-glutamate--2,6-diaminopimelate ligase</fullName>
        <ecNumber evidence="11">6.3.2.13</ecNumber>
    </recommendedName>
    <alternativeName>
        <fullName evidence="11">Meso-A2pm-adding enzyme</fullName>
    </alternativeName>
    <alternativeName>
        <fullName evidence="11">Meso-diaminopimelate-adding enzyme</fullName>
    </alternativeName>
    <alternativeName>
        <fullName evidence="11">UDP-MurNAc-L-Ala-D-Glu:meso-diaminopimelate ligase</fullName>
    </alternativeName>
    <alternativeName>
        <fullName evidence="11">UDP-MurNAc-tripeptide synthetase</fullName>
    </alternativeName>
    <alternativeName>
        <fullName evidence="11">UDP-N-acetylmuramyl-tripeptide synthetase</fullName>
    </alternativeName>
</protein>
<keyword evidence="7 11" id="KW-0133">Cell shape</keyword>
<dbReference type="Gene3D" id="3.90.190.20">
    <property type="entry name" value="Mur ligase, C-terminal domain"/>
    <property type="match status" value="1"/>
</dbReference>
<dbReference type="EC" id="6.3.2.13" evidence="11"/>
<keyword evidence="2 11" id="KW-0963">Cytoplasm</keyword>
<evidence type="ECO:0000256" key="10">
    <source>
        <dbReference type="ARBA" id="ARBA00023316"/>
    </source>
</evidence>
<dbReference type="UniPathway" id="UPA00219"/>
<feature type="binding site" evidence="11">
    <location>
        <begin position="102"/>
        <end position="108"/>
    </location>
    <ligand>
        <name>ATP</name>
        <dbReference type="ChEBI" id="CHEBI:30616"/>
    </ligand>
</feature>
<feature type="binding site" evidence="11">
    <location>
        <position position="177"/>
    </location>
    <ligand>
        <name>UDP-N-acetyl-alpha-D-muramoyl-L-alanyl-D-glutamate</name>
        <dbReference type="ChEBI" id="CHEBI:83900"/>
    </ligand>
</feature>
<evidence type="ECO:0000256" key="3">
    <source>
        <dbReference type="ARBA" id="ARBA00022598"/>
    </source>
</evidence>